<proteinExistence type="predicted"/>
<accession>A0AA39RC56</accession>
<evidence type="ECO:0000259" key="10">
    <source>
        <dbReference type="Pfam" id="PF25019"/>
    </source>
</evidence>
<dbReference type="FunFam" id="1.10.10.10:FF:000322">
    <property type="entry name" value="Probable disease resistance protein At1g63360"/>
    <property type="match status" value="1"/>
</dbReference>
<evidence type="ECO:0000256" key="4">
    <source>
        <dbReference type="ARBA" id="ARBA00022821"/>
    </source>
</evidence>
<keyword evidence="4" id="KW-0611">Plant defense</keyword>
<evidence type="ECO:0000313" key="11">
    <source>
        <dbReference type="EMBL" id="KAK0570860.1"/>
    </source>
</evidence>
<dbReference type="InterPro" id="IPR056789">
    <property type="entry name" value="LRR_R13L1-DRL21"/>
</dbReference>
<evidence type="ECO:0000256" key="6">
    <source>
        <dbReference type="SAM" id="MobiDB-lite"/>
    </source>
</evidence>
<dbReference type="InterPro" id="IPR001611">
    <property type="entry name" value="Leu-rich_rpt"/>
</dbReference>
<dbReference type="Pfam" id="PF23559">
    <property type="entry name" value="WHD_DRP"/>
    <property type="match status" value="1"/>
</dbReference>
<dbReference type="Pfam" id="PF25019">
    <property type="entry name" value="LRR_R13L1-DRL21"/>
    <property type="match status" value="1"/>
</dbReference>
<evidence type="ECO:0000256" key="1">
    <source>
        <dbReference type="ARBA" id="ARBA00022614"/>
    </source>
</evidence>
<comment type="caution">
    <text evidence="11">The sequence shown here is derived from an EMBL/GenBank/DDBJ whole genome shotgun (WGS) entry which is preliminary data.</text>
</comment>
<reference evidence="11" key="1">
    <citation type="journal article" date="2022" name="Plant J.">
        <title>Strategies of tolerance reflected in two North American maple genomes.</title>
        <authorList>
            <person name="McEvoy S.L."/>
            <person name="Sezen U.U."/>
            <person name="Trouern-Trend A."/>
            <person name="McMahon S.M."/>
            <person name="Schaberg P.G."/>
            <person name="Yang J."/>
            <person name="Wegrzyn J.L."/>
            <person name="Swenson N.G."/>
        </authorList>
    </citation>
    <scope>NUCLEOTIDE SEQUENCE</scope>
    <source>
        <strain evidence="11">NS2018</strain>
    </source>
</reference>
<evidence type="ECO:0000259" key="9">
    <source>
        <dbReference type="Pfam" id="PF23559"/>
    </source>
</evidence>
<dbReference type="Gene3D" id="3.80.10.10">
    <property type="entry name" value="Ribonuclease Inhibitor"/>
    <property type="match status" value="1"/>
</dbReference>
<dbReference type="SUPFAM" id="SSF52058">
    <property type="entry name" value="L domain-like"/>
    <property type="match status" value="1"/>
</dbReference>
<feature type="compositionally biased region" description="Polar residues" evidence="6">
    <location>
        <begin position="154"/>
        <end position="170"/>
    </location>
</feature>
<organism evidence="11 12">
    <name type="scientific">Acer saccharum</name>
    <name type="common">Sugar maple</name>
    <dbReference type="NCBI Taxonomy" id="4024"/>
    <lineage>
        <taxon>Eukaryota</taxon>
        <taxon>Viridiplantae</taxon>
        <taxon>Streptophyta</taxon>
        <taxon>Embryophyta</taxon>
        <taxon>Tracheophyta</taxon>
        <taxon>Spermatophyta</taxon>
        <taxon>Magnoliopsida</taxon>
        <taxon>eudicotyledons</taxon>
        <taxon>Gunneridae</taxon>
        <taxon>Pentapetalae</taxon>
        <taxon>rosids</taxon>
        <taxon>malvids</taxon>
        <taxon>Sapindales</taxon>
        <taxon>Sapindaceae</taxon>
        <taxon>Hippocastanoideae</taxon>
        <taxon>Acereae</taxon>
        <taxon>Acer</taxon>
    </lineage>
</organism>
<evidence type="ECO:0000256" key="5">
    <source>
        <dbReference type="ARBA" id="ARBA00022840"/>
    </source>
</evidence>
<dbReference type="SUPFAM" id="SSF52540">
    <property type="entry name" value="P-loop containing nucleoside triphosphate hydrolases"/>
    <property type="match status" value="1"/>
</dbReference>
<evidence type="ECO:0000259" key="7">
    <source>
        <dbReference type="Pfam" id="PF00931"/>
    </source>
</evidence>
<feature type="region of interest" description="Disordered" evidence="6">
    <location>
        <begin position="154"/>
        <end position="175"/>
    </location>
</feature>
<sequence>MPVVELFLSAFLQVLFDRLASRELLKFLRQEGLYSEIKKWGETLKMIQDVLGDAEEKQLKEMAVKTWLNDLQDLAYDIDDILDEFATEALARKLKMEQQQSSKVWKLIPVHFSCWRLGSIMFNIRMRSKVTDVTSRFKGLKKLRHDLGLKVTTGEASSNAAPKRPPSTSHPIEPAVYGRDGDKAKILKMVLKNEPTDHANFLVIPIVGMGGVGKTTLAREVFNDPEVESFEIKAWVYVSEDFDVTRISKSILENITGSSCNQNDLTTVQNGLKHKVTGKKFLLVLDDIWSKDYSKWETLKSPFMAGAAGSRIIVTTRLQEVALTIKPSGFYPLDILQYEDCWLVFAMHAFENGVIPAQLNIELIHQKVIEKSKGLPLAAKTLGVLLRSKQTEEWLKILNSKLWDLSENDESGIPAALKLSYHHLPSHLKRCFAYCSIFPKDYEFEEEELILLWMAEGLLQESTENTQPEDSGHEYFHDLLSRSMFQQSGDNNNCSKFGMHDLVHDLAQWAFGEISLRLDDVLGGNNKLPRGLEKVRHFSYTVDEYDGQNKFAIFHEAEFLKTRIRTFLPIVQRGVFDRYITSMAPFDLLPKLRRLRVLSLRSYYISELPNSIGGLKHLRYLNLSSTKITSLPESTSLLYNLQILMLRDCSCLAKLPSNLRYLIKLRHFDIRGAILIKEMPSGMQKLESLQKLSNFIVGKGVGSNLKDLKSLKKICGELCISRLENVKDDGSGDLILRDKEDLKDLLLEWGSDQFDESRSEIVEKNVLDILRPHENLEKLTIKCYGGTRFPSWVGDSSFSKMTVLRLKSCEKCTSLPSLVLLSLLKDLTIEGIKGLKHIGSEIYGESHSKPFQSLEILCFEDLPEWEIWEPINENEYVDTFPCLRKLSIVKCPKLSGKLPKQLPSLERLVIKNCEQLVISFSSIPLLCKLELHGFKRMACNSPMDFNSLKSMSLSIMGYEQLLTMWQQNQTCLEESAKVHFFGKAMY</sequence>
<evidence type="ECO:0000256" key="3">
    <source>
        <dbReference type="ARBA" id="ARBA00022741"/>
    </source>
</evidence>
<dbReference type="Gene3D" id="3.40.50.300">
    <property type="entry name" value="P-loop containing nucleotide triphosphate hydrolases"/>
    <property type="match status" value="1"/>
</dbReference>
<feature type="domain" description="NB-ARC" evidence="7">
    <location>
        <begin position="185"/>
        <end position="352"/>
    </location>
</feature>
<keyword evidence="3" id="KW-0547">Nucleotide-binding</keyword>
<evidence type="ECO:0008006" key="13">
    <source>
        <dbReference type="Google" id="ProtNLM"/>
    </source>
</evidence>
<evidence type="ECO:0000313" key="12">
    <source>
        <dbReference type="Proteomes" id="UP001168877"/>
    </source>
</evidence>
<dbReference type="EMBL" id="JAUESC010000388">
    <property type="protein sequence ID" value="KAK0570860.1"/>
    <property type="molecule type" value="Genomic_DNA"/>
</dbReference>
<dbReference type="PRINTS" id="PR00364">
    <property type="entry name" value="DISEASERSIST"/>
</dbReference>
<keyword evidence="12" id="KW-1185">Reference proteome</keyword>
<gene>
    <name evidence="11" type="ORF">LWI29_007616</name>
</gene>
<feature type="domain" description="R13L1/DRL21-like LRR repeat region" evidence="10">
    <location>
        <begin position="705"/>
        <end position="831"/>
    </location>
</feature>
<feature type="domain" description="Disease resistance N-terminal" evidence="8">
    <location>
        <begin position="7"/>
        <end position="99"/>
    </location>
</feature>
<dbReference type="GO" id="GO:0051707">
    <property type="term" value="P:response to other organism"/>
    <property type="evidence" value="ECO:0007669"/>
    <property type="project" value="UniProtKB-ARBA"/>
</dbReference>
<dbReference type="Gene3D" id="1.20.5.4130">
    <property type="match status" value="1"/>
</dbReference>
<dbReference type="PROSITE" id="PS51450">
    <property type="entry name" value="LRR"/>
    <property type="match status" value="1"/>
</dbReference>
<name>A0AA39RC56_ACESA</name>
<dbReference type="InterPro" id="IPR002182">
    <property type="entry name" value="NB-ARC"/>
</dbReference>
<dbReference type="PANTHER" id="PTHR36766">
    <property type="entry name" value="PLANT BROAD-SPECTRUM MILDEW RESISTANCE PROTEIN RPW8"/>
    <property type="match status" value="1"/>
</dbReference>
<dbReference type="InterPro" id="IPR032675">
    <property type="entry name" value="LRR_dom_sf"/>
</dbReference>
<dbReference type="Proteomes" id="UP001168877">
    <property type="component" value="Unassembled WGS sequence"/>
</dbReference>
<dbReference type="InterPro" id="IPR058922">
    <property type="entry name" value="WHD_DRP"/>
</dbReference>
<dbReference type="InterPro" id="IPR027417">
    <property type="entry name" value="P-loop_NTPase"/>
</dbReference>
<reference evidence="11" key="2">
    <citation type="submission" date="2023-06" db="EMBL/GenBank/DDBJ databases">
        <authorList>
            <person name="Swenson N.G."/>
            <person name="Wegrzyn J.L."/>
            <person name="Mcevoy S.L."/>
        </authorList>
    </citation>
    <scope>NUCLEOTIDE SEQUENCE</scope>
    <source>
        <strain evidence="11">NS2018</strain>
        <tissue evidence="11">Leaf</tissue>
    </source>
</reference>
<dbReference type="FunFam" id="3.40.50.300:FF:001091">
    <property type="entry name" value="Probable disease resistance protein At1g61300"/>
    <property type="match status" value="1"/>
</dbReference>
<feature type="domain" description="Disease resistance protein winged helix" evidence="9">
    <location>
        <begin position="437"/>
        <end position="507"/>
    </location>
</feature>
<dbReference type="GO" id="GO:0005524">
    <property type="term" value="F:ATP binding"/>
    <property type="evidence" value="ECO:0007669"/>
    <property type="project" value="UniProtKB-KW"/>
</dbReference>
<keyword evidence="2" id="KW-0677">Repeat</keyword>
<dbReference type="PANTHER" id="PTHR36766:SF51">
    <property type="entry name" value="DISEASE RESISTANCE RPP13-LIKE PROTEIN 1"/>
    <property type="match status" value="1"/>
</dbReference>
<protein>
    <recommendedName>
        <fullName evidence="13">Disease resistance RPP13-like protein 1</fullName>
    </recommendedName>
</protein>
<dbReference type="Pfam" id="PF00931">
    <property type="entry name" value="NB-ARC"/>
    <property type="match status" value="1"/>
</dbReference>
<evidence type="ECO:0000256" key="2">
    <source>
        <dbReference type="ARBA" id="ARBA00022737"/>
    </source>
</evidence>
<dbReference type="GO" id="GO:0006952">
    <property type="term" value="P:defense response"/>
    <property type="evidence" value="ECO:0007669"/>
    <property type="project" value="UniProtKB-KW"/>
</dbReference>
<dbReference type="InterPro" id="IPR041118">
    <property type="entry name" value="Rx_N"/>
</dbReference>
<dbReference type="AlphaFoldDB" id="A0AA39RC56"/>
<dbReference type="GO" id="GO:0043531">
    <property type="term" value="F:ADP binding"/>
    <property type="evidence" value="ECO:0007669"/>
    <property type="project" value="InterPro"/>
</dbReference>
<dbReference type="InterPro" id="IPR036388">
    <property type="entry name" value="WH-like_DNA-bd_sf"/>
</dbReference>
<evidence type="ECO:0000259" key="8">
    <source>
        <dbReference type="Pfam" id="PF18052"/>
    </source>
</evidence>
<dbReference type="Gene3D" id="1.10.10.10">
    <property type="entry name" value="Winged helix-like DNA-binding domain superfamily/Winged helix DNA-binding domain"/>
    <property type="match status" value="1"/>
</dbReference>
<dbReference type="Pfam" id="PF18052">
    <property type="entry name" value="Rx_N"/>
    <property type="match status" value="1"/>
</dbReference>
<keyword evidence="5" id="KW-0067">ATP-binding</keyword>
<keyword evidence="1" id="KW-0433">Leucine-rich repeat</keyword>